<gene>
    <name evidence="6" type="ORF">SPARVUS_LOCUS9464433</name>
</gene>
<dbReference type="InterPro" id="IPR013320">
    <property type="entry name" value="ConA-like_dom_sf"/>
</dbReference>
<protein>
    <recommendedName>
        <fullName evidence="5">B30.2/SPRY domain-containing protein</fullName>
    </recommendedName>
</protein>
<dbReference type="PANTHER" id="PTHR25465">
    <property type="entry name" value="B-BOX DOMAIN CONTAINING"/>
    <property type="match status" value="1"/>
</dbReference>
<dbReference type="PRINTS" id="PR01407">
    <property type="entry name" value="BUTYPHLNCDUF"/>
</dbReference>
<dbReference type="PANTHER" id="PTHR25465:SF44">
    <property type="entry name" value="NOVEL C3HC4 TYPE (RING FINGER) AND B-BOX ZINC FINGER PROTEIN WITH SPRY DOMAIN"/>
    <property type="match status" value="1"/>
</dbReference>
<dbReference type="InterPro" id="IPR006574">
    <property type="entry name" value="PRY"/>
</dbReference>
<dbReference type="Proteomes" id="UP001162483">
    <property type="component" value="Unassembled WGS sequence"/>
</dbReference>
<evidence type="ECO:0000256" key="2">
    <source>
        <dbReference type="ARBA" id="ARBA00022771"/>
    </source>
</evidence>
<evidence type="ECO:0000313" key="6">
    <source>
        <dbReference type="EMBL" id="CAI9581299.1"/>
    </source>
</evidence>
<feature type="non-terminal residue" evidence="6">
    <location>
        <position position="96"/>
    </location>
</feature>
<dbReference type="InterPro" id="IPR003879">
    <property type="entry name" value="Butyrophylin_SPRY"/>
</dbReference>
<dbReference type="InterPro" id="IPR051051">
    <property type="entry name" value="E3_ubiq-ligase_TRIM/RNF"/>
</dbReference>
<comment type="caution">
    <text evidence="6">The sequence shown here is derived from an EMBL/GenBank/DDBJ whole genome shotgun (WGS) entry which is preliminary data.</text>
</comment>
<dbReference type="Gene3D" id="2.60.120.920">
    <property type="match status" value="1"/>
</dbReference>
<evidence type="ECO:0000313" key="7">
    <source>
        <dbReference type="Proteomes" id="UP001162483"/>
    </source>
</evidence>
<organism evidence="6 7">
    <name type="scientific">Staurois parvus</name>
    <dbReference type="NCBI Taxonomy" id="386267"/>
    <lineage>
        <taxon>Eukaryota</taxon>
        <taxon>Metazoa</taxon>
        <taxon>Chordata</taxon>
        <taxon>Craniata</taxon>
        <taxon>Vertebrata</taxon>
        <taxon>Euteleostomi</taxon>
        <taxon>Amphibia</taxon>
        <taxon>Batrachia</taxon>
        <taxon>Anura</taxon>
        <taxon>Neobatrachia</taxon>
        <taxon>Ranoidea</taxon>
        <taxon>Ranidae</taxon>
        <taxon>Staurois</taxon>
    </lineage>
</organism>
<proteinExistence type="predicted"/>
<dbReference type="SMART" id="SM00589">
    <property type="entry name" value="PRY"/>
    <property type="match status" value="1"/>
</dbReference>
<dbReference type="SUPFAM" id="SSF49899">
    <property type="entry name" value="Concanavalin A-like lectins/glucanases"/>
    <property type="match status" value="1"/>
</dbReference>
<evidence type="ECO:0000256" key="1">
    <source>
        <dbReference type="ARBA" id="ARBA00022723"/>
    </source>
</evidence>
<keyword evidence="7" id="KW-1185">Reference proteome</keyword>
<dbReference type="Pfam" id="PF13765">
    <property type="entry name" value="PRY"/>
    <property type="match status" value="1"/>
</dbReference>
<dbReference type="InterPro" id="IPR043136">
    <property type="entry name" value="B30.2/SPRY_sf"/>
</dbReference>
<feature type="domain" description="B30.2/SPRY" evidence="5">
    <location>
        <begin position="1"/>
        <end position="96"/>
    </location>
</feature>
<keyword evidence="3" id="KW-0862">Zinc</keyword>
<dbReference type="InterPro" id="IPR001870">
    <property type="entry name" value="B30.2/SPRY"/>
</dbReference>
<dbReference type="EMBL" id="CATNWA010015257">
    <property type="protein sequence ID" value="CAI9581299.1"/>
    <property type="molecule type" value="Genomic_DNA"/>
</dbReference>
<keyword evidence="4" id="KW-0175">Coiled coil</keyword>
<keyword evidence="2" id="KW-0863">Zinc-finger</keyword>
<evidence type="ECO:0000259" key="5">
    <source>
        <dbReference type="PROSITE" id="PS50188"/>
    </source>
</evidence>
<dbReference type="PROSITE" id="PS50188">
    <property type="entry name" value="B302_SPRY"/>
    <property type="match status" value="1"/>
</dbReference>
<evidence type="ECO:0000256" key="4">
    <source>
        <dbReference type="ARBA" id="ARBA00023054"/>
    </source>
</evidence>
<evidence type="ECO:0000256" key="3">
    <source>
        <dbReference type="ARBA" id="ARBA00022833"/>
    </source>
</evidence>
<reference evidence="6" key="1">
    <citation type="submission" date="2023-05" db="EMBL/GenBank/DDBJ databases">
        <authorList>
            <person name="Stuckert A."/>
        </authorList>
    </citation>
    <scope>NUCLEOTIDE SEQUENCE</scope>
</reference>
<accession>A0ABN9EAP8</accession>
<name>A0ABN9EAP8_9NEOB</name>
<sequence length="96" mass="11100">MQIKTNFDIQNTTDLLLDEKTANVFMILSDDLKRASCSETRRSQPKLPQRFTFYNQVMSTASISHGRHYWEVEVSDCGLRYVAVCYPSMNRVGKES</sequence>
<keyword evidence="1" id="KW-0479">Metal-binding</keyword>